<dbReference type="InterPro" id="IPR001031">
    <property type="entry name" value="Thioesterase"/>
</dbReference>
<evidence type="ECO:0000313" key="3">
    <source>
        <dbReference type="EMBL" id="AWK11719.1"/>
    </source>
</evidence>
<dbReference type="Proteomes" id="UP000245051">
    <property type="component" value="Chromosome"/>
</dbReference>
<evidence type="ECO:0000313" key="4">
    <source>
        <dbReference type="Proteomes" id="UP000245051"/>
    </source>
</evidence>
<dbReference type="PANTHER" id="PTHR11487">
    <property type="entry name" value="THIOESTERASE"/>
    <property type="match status" value="1"/>
</dbReference>
<gene>
    <name evidence="3" type="ORF">DDQ41_25545</name>
</gene>
<dbReference type="PANTHER" id="PTHR11487:SF0">
    <property type="entry name" value="S-ACYL FATTY ACID SYNTHASE THIOESTERASE, MEDIUM CHAIN"/>
    <property type="match status" value="1"/>
</dbReference>
<comment type="similarity">
    <text evidence="1">Belongs to the thioesterase family.</text>
</comment>
<organism evidence="3 4">
    <name type="scientific">Streptomyces spongiicola</name>
    <dbReference type="NCBI Taxonomy" id="1690221"/>
    <lineage>
        <taxon>Bacteria</taxon>
        <taxon>Bacillati</taxon>
        <taxon>Actinomycetota</taxon>
        <taxon>Actinomycetes</taxon>
        <taxon>Kitasatosporales</taxon>
        <taxon>Streptomycetaceae</taxon>
        <taxon>Streptomyces</taxon>
    </lineage>
</organism>
<protein>
    <recommendedName>
        <fullName evidence="2">Thioesterase domain-containing protein</fullName>
    </recommendedName>
</protein>
<dbReference type="InterPro" id="IPR012223">
    <property type="entry name" value="TEII"/>
</dbReference>
<sequence>MVVFPFGRSRARTAGRGGGPVSGCGGGRRRPRTAVSRCRCTAVGRHRLRCARRVPSSRVVVPPASSSPRHFAPRSLADICRAPGESAASGKQLRRWAPASAYGGEPVPVYGGGPPSAAARPPGPFLPCGRPSRIVFAAALRPAISCRHLSCARRIRGERKAWDGRDDGRPTRRAETMSRIRERSWVRSLNAVDRPDALAVCCFPHSGGSATTFGGWSAAVPSDVSLTAVQYPGRGDRFAEPPVDDVAAMAGCAAAELLRLPPARRVLFGHSLGALVAYETALLLRDAGEEPLALCVSAALPPGEMSDSGVHLAPDDEFWATLCALGGIEPAVADNAELRELLLPTLRSDLRTHAEYRPRPGTRPLSCPVRCYHGVGDPLVDVERLAGWARVTSGGFTRTVRPGGHFHLTRDVGGLVADVLGQGRA</sequence>
<dbReference type="Gene3D" id="3.40.50.1820">
    <property type="entry name" value="alpha/beta hydrolase"/>
    <property type="match status" value="1"/>
</dbReference>
<name>A0ABN5KT00_9ACTN</name>
<accession>A0ABN5KT00</accession>
<dbReference type="EMBL" id="CP029254">
    <property type="protein sequence ID" value="AWK11719.1"/>
    <property type="molecule type" value="Genomic_DNA"/>
</dbReference>
<feature type="domain" description="Thioesterase" evidence="2">
    <location>
        <begin position="200"/>
        <end position="410"/>
    </location>
</feature>
<proteinExistence type="inferred from homology"/>
<reference evidence="3 4" key="1">
    <citation type="submission" date="2018-05" db="EMBL/GenBank/DDBJ databases">
        <title>Complete genome sequence of the Type Strain of Streptomyces spongiicola HNM0071, the producer of staurosporine.</title>
        <authorList>
            <person name="Zhou S."/>
            <person name="Huang X."/>
        </authorList>
    </citation>
    <scope>NUCLEOTIDE SEQUENCE [LARGE SCALE GENOMIC DNA]</scope>
    <source>
        <strain evidence="3 4">HNM0071</strain>
    </source>
</reference>
<dbReference type="Pfam" id="PF00975">
    <property type="entry name" value="Thioesterase"/>
    <property type="match status" value="1"/>
</dbReference>
<evidence type="ECO:0000259" key="2">
    <source>
        <dbReference type="Pfam" id="PF00975"/>
    </source>
</evidence>
<dbReference type="InterPro" id="IPR029058">
    <property type="entry name" value="AB_hydrolase_fold"/>
</dbReference>
<dbReference type="SUPFAM" id="SSF53474">
    <property type="entry name" value="alpha/beta-Hydrolases"/>
    <property type="match status" value="1"/>
</dbReference>
<keyword evidence="4" id="KW-1185">Reference proteome</keyword>
<evidence type="ECO:0000256" key="1">
    <source>
        <dbReference type="ARBA" id="ARBA00007169"/>
    </source>
</evidence>